<protein>
    <recommendedName>
        <fullName evidence="2">DUF5683 domain-containing protein</fullName>
    </recommendedName>
</protein>
<organism evidence="3">
    <name type="scientific">Caldithrix abyssi</name>
    <dbReference type="NCBI Taxonomy" id="187145"/>
    <lineage>
        <taxon>Bacteria</taxon>
        <taxon>Pseudomonadati</taxon>
        <taxon>Calditrichota</taxon>
        <taxon>Calditrichia</taxon>
        <taxon>Calditrichales</taxon>
        <taxon>Calditrichaceae</taxon>
        <taxon>Caldithrix</taxon>
    </lineage>
</organism>
<comment type="caution">
    <text evidence="3">The sequence shown here is derived from an EMBL/GenBank/DDBJ whole genome shotgun (WGS) entry which is preliminary data.</text>
</comment>
<reference evidence="3" key="1">
    <citation type="journal article" date="2020" name="mSystems">
        <title>Genome- and Community-Level Interaction Insights into Carbon Utilization and Element Cycling Functions of Hydrothermarchaeota in Hydrothermal Sediment.</title>
        <authorList>
            <person name="Zhou Z."/>
            <person name="Liu Y."/>
            <person name="Xu W."/>
            <person name="Pan J."/>
            <person name="Luo Z.H."/>
            <person name="Li M."/>
        </authorList>
    </citation>
    <scope>NUCLEOTIDE SEQUENCE [LARGE SCALE GENOMIC DNA]</scope>
    <source>
        <strain evidence="3">HyVt-527</strain>
    </source>
</reference>
<evidence type="ECO:0000256" key="1">
    <source>
        <dbReference type="SAM" id="SignalP"/>
    </source>
</evidence>
<name>A0A7V5UF57_CALAY</name>
<sequence length="289" mass="32963">MRSILVFLLLAAVVSGQTLPAPDSTGISFNSQKFSLMEQARQMGGRKAAVEFEKKSGVKAALLSALIPGGGQAYVGSYWKAALFAGLEIAFWSANVIYNNKGDSEDARMRQFGDQHWSEQRYWSYIYQQAREWPPDAPKVEVDANGIILDAYYTDELIEYLRGVEAEVGTHTLPRTKTQQYYEMIYKYLHQFGAGWDDVPDLFYYNDIANIHNLTPNISKYRDMRDRSNGYYDVANTMVMLVLANHLTSALEAAWSSKQYNKKYHLSLNAHRQFAGSQWVNLYGLNVQW</sequence>
<keyword evidence="1" id="KW-0732">Signal</keyword>
<dbReference type="EMBL" id="DROD01000468">
    <property type="protein sequence ID" value="HHJ52929.1"/>
    <property type="molecule type" value="Genomic_DNA"/>
</dbReference>
<feature type="signal peptide" evidence="1">
    <location>
        <begin position="1"/>
        <end position="20"/>
    </location>
</feature>
<accession>A0A7V5UF57</accession>
<dbReference type="Proteomes" id="UP000886124">
    <property type="component" value="Unassembled WGS sequence"/>
</dbReference>
<gene>
    <name evidence="3" type="ORF">ENJ89_07020</name>
</gene>
<dbReference type="InterPro" id="IPR043738">
    <property type="entry name" value="DUF5683"/>
</dbReference>
<evidence type="ECO:0000313" key="3">
    <source>
        <dbReference type="EMBL" id="HHJ52929.1"/>
    </source>
</evidence>
<feature type="chain" id="PRO_5031410944" description="DUF5683 domain-containing protein" evidence="1">
    <location>
        <begin position="21"/>
        <end position="289"/>
    </location>
</feature>
<dbReference type="Pfam" id="PF18935">
    <property type="entry name" value="DUF5683"/>
    <property type="match status" value="1"/>
</dbReference>
<evidence type="ECO:0000259" key="2">
    <source>
        <dbReference type="Pfam" id="PF18935"/>
    </source>
</evidence>
<feature type="domain" description="DUF5683" evidence="2">
    <location>
        <begin position="54"/>
        <end position="101"/>
    </location>
</feature>
<dbReference type="AlphaFoldDB" id="A0A7V5UF57"/>
<proteinExistence type="predicted"/>